<proteinExistence type="predicted"/>
<feature type="region of interest" description="Disordered" evidence="2">
    <location>
        <begin position="336"/>
        <end position="376"/>
    </location>
</feature>
<dbReference type="Gene3D" id="3.30.70.330">
    <property type="match status" value="1"/>
</dbReference>
<dbReference type="PROSITE" id="PS50102">
    <property type="entry name" value="RRM"/>
    <property type="match status" value="1"/>
</dbReference>
<gene>
    <name evidence="4" type="ORF">L195_g024118</name>
</gene>
<name>A0A2K3NCR5_TRIPR</name>
<dbReference type="InterPro" id="IPR012677">
    <property type="entry name" value="Nucleotide-bd_a/b_plait_sf"/>
</dbReference>
<dbReference type="Proteomes" id="UP000236291">
    <property type="component" value="Unassembled WGS sequence"/>
</dbReference>
<evidence type="ECO:0000256" key="2">
    <source>
        <dbReference type="SAM" id="MobiDB-lite"/>
    </source>
</evidence>
<evidence type="ECO:0000313" key="4">
    <source>
        <dbReference type="EMBL" id="PNY00831.1"/>
    </source>
</evidence>
<feature type="compositionally biased region" description="Low complexity" evidence="2">
    <location>
        <begin position="542"/>
        <end position="554"/>
    </location>
</feature>
<evidence type="ECO:0000313" key="5">
    <source>
        <dbReference type="Proteomes" id="UP000236291"/>
    </source>
</evidence>
<dbReference type="SUPFAM" id="SSF54928">
    <property type="entry name" value="RNA-binding domain, RBD"/>
    <property type="match status" value="1"/>
</dbReference>
<dbReference type="InterPro" id="IPR035979">
    <property type="entry name" value="RBD_domain_sf"/>
</dbReference>
<dbReference type="PANTHER" id="PTHR34427">
    <property type="entry name" value="DUF4283 DOMAIN PROTEIN"/>
    <property type="match status" value="1"/>
</dbReference>
<dbReference type="GO" id="GO:0003723">
    <property type="term" value="F:RNA binding"/>
    <property type="evidence" value="ECO:0007669"/>
    <property type="project" value="UniProtKB-UniRule"/>
</dbReference>
<dbReference type="PANTHER" id="PTHR34427:SF5">
    <property type="entry name" value="DUF4283 DOMAIN-CONTAINING PROTEIN"/>
    <property type="match status" value="1"/>
</dbReference>
<evidence type="ECO:0000259" key="3">
    <source>
        <dbReference type="PROSITE" id="PS50102"/>
    </source>
</evidence>
<feature type="region of interest" description="Disordered" evidence="2">
    <location>
        <begin position="497"/>
        <end position="590"/>
    </location>
</feature>
<feature type="compositionally biased region" description="Polar residues" evidence="2">
    <location>
        <begin position="514"/>
        <end position="530"/>
    </location>
</feature>
<protein>
    <recommendedName>
        <fullName evidence="3">RRM domain-containing protein</fullName>
    </recommendedName>
</protein>
<feature type="compositionally biased region" description="Basic residues" evidence="2">
    <location>
        <begin position="501"/>
        <end position="513"/>
    </location>
</feature>
<feature type="domain" description="RRM" evidence="3">
    <location>
        <begin position="44"/>
        <end position="121"/>
    </location>
</feature>
<dbReference type="InterPro" id="IPR000504">
    <property type="entry name" value="RRM_dom"/>
</dbReference>
<feature type="compositionally biased region" description="Polar residues" evidence="2">
    <location>
        <begin position="560"/>
        <end position="570"/>
    </location>
</feature>
<comment type="caution">
    <text evidence="4">The sequence shown here is derived from an EMBL/GenBank/DDBJ whole genome shotgun (WGS) entry which is preliminary data.</text>
</comment>
<evidence type="ECO:0000256" key="1">
    <source>
        <dbReference type="PROSITE-ProRule" id="PRU00176"/>
    </source>
</evidence>
<dbReference type="AlphaFoldDB" id="A0A2K3NCR5"/>
<reference evidence="4 5" key="1">
    <citation type="journal article" date="2014" name="Am. J. Bot.">
        <title>Genome assembly and annotation for red clover (Trifolium pratense; Fabaceae).</title>
        <authorList>
            <person name="Istvanek J."/>
            <person name="Jaros M."/>
            <person name="Krenek A."/>
            <person name="Repkova J."/>
        </authorList>
    </citation>
    <scope>NUCLEOTIDE SEQUENCE [LARGE SCALE GENOMIC DNA]</scope>
    <source>
        <strain evidence="5">cv. Tatra</strain>
        <tissue evidence="4">Young leaves</tissue>
    </source>
</reference>
<feature type="compositionally biased region" description="Gly residues" evidence="2">
    <location>
        <begin position="359"/>
        <end position="371"/>
    </location>
</feature>
<accession>A0A2K3NCR5</accession>
<keyword evidence="1" id="KW-0694">RNA-binding</keyword>
<dbReference type="EMBL" id="ASHM01019397">
    <property type="protein sequence ID" value="PNY00831.1"/>
    <property type="molecule type" value="Genomic_DNA"/>
</dbReference>
<feature type="compositionally biased region" description="Polar residues" evidence="2">
    <location>
        <begin position="577"/>
        <end position="590"/>
    </location>
</feature>
<organism evidence="4 5">
    <name type="scientific">Trifolium pratense</name>
    <name type="common">Red clover</name>
    <dbReference type="NCBI Taxonomy" id="57577"/>
    <lineage>
        <taxon>Eukaryota</taxon>
        <taxon>Viridiplantae</taxon>
        <taxon>Streptophyta</taxon>
        <taxon>Embryophyta</taxon>
        <taxon>Tracheophyta</taxon>
        <taxon>Spermatophyta</taxon>
        <taxon>Magnoliopsida</taxon>
        <taxon>eudicotyledons</taxon>
        <taxon>Gunneridae</taxon>
        <taxon>Pentapetalae</taxon>
        <taxon>rosids</taxon>
        <taxon>fabids</taxon>
        <taxon>Fabales</taxon>
        <taxon>Fabaceae</taxon>
        <taxon>Papilionoideae</taxon>
        <taxon>50 kb inversion clade</taxon>
        <taxon>NPAAA clade</taxon>
        <taxon>Hologalegina</taxon>
        <taxon>IRL clade</taxon>
        <taxon>Trifolieae</taxon>
        <taxon>Trifolium</taxon>
    </lineage>
</organism>
<sequence>MGEEDDHGWNIVRGRHRNRKGNNQYRFDIATARRFNKDNVKALTTFFFTDFPDNFAAKYLFNAFQQYGDIMEVVIPAKRDKGGRRFGFARFDKVSEPHKLELELDNLIIRGIKIAVNLSRFHRPEGNNRSDDRKVNDSYAQAVRKGGASRQGDVQRQVLLTYEAQKNDLQRLEKAFIGVAVQPGLTYNIQNALHSQGYFGVKVTPLGSNLTLLEGQEEGEVEALLQDAKEWLEQWFREIRPWKPIDVDVDRIVWLRIFGIPAHAWNDLFFAQVTKPWGFFLNTDDVTSKKLTMDVARILIRTSCQNVVDEFIDVKVNDEIFHLRVIEDSYGPMRLIVPQPKGPGRENQHRRYLRRRGEGGGGEAVVRGGGRAGERNRGGRRKFIAIKFDVPNSNNKSLNSGGGASPLEEVADKVDIFNVKVGHLLGQEVVSDGPENSNNSRHNIIGGVIRRQSKSEDLGHNLVLFDGSCGGSGGLKGGVYSDGPRSVYNKLNKGPKAIIPHQKRHSAQKHRGNASRTSVLPSASLRKQQQLARSLNSRHSHSSSSQSIARSSNSVGVAGPQSQVESTTKGVSRFPPSRNNSGKQPACSVSSAGNILCCSSINSSDIRNCNKLFLKKYDQEVASKVWHGALELGVEVSPMKGKGTKGRKNNTELEELEAATVSALKSLWWNNVRSKVDGNIGFLDCRCCATF</sequence>
<dbReference type="ExpressionAtlas" id="A0A2K3NCR5">
    <property type="expression patterns" value="baseline"/>
</dbReference>
<reference evidence="4 5" key="2">
    <citation type="journal article" date="2017" name="Front. Plant Sci.">
        <title>Gene Classification and Mining of Molecular Markers Useful in Red Clover (Trifolium pratense) Breeding.</title>
        <authorList>
            <person name="Istvanek J."/>
            <person name="Dluhosova J."/>
            <person name="Dluhos P."/>
            <person name="Patkova L."/>
            <person name="Nedelnik J."/>
            <person name="Repkova J."/>
        </authorList>
    </citation>
    <scope>NUCLEOTIDE SEQUENCE [LARGE SCALE GENOMIC DNA]</scope>
    <source>
        <strain evidence="5">cv. Tatra</strain>
        <tissue evidence="4">Young leaves</tissue>
    </source>
</reference>